<sequence length="176" mass="19962">MKRDNVILVDRQDRAIGEMEKMQAHREGVLHRAFSIFIFNGAGQMLIHQRAASKYHGAGLWTNACCSHPQMGEGLAAAAAERLDYEMGIQCALAWTFSFVYCGKVENDLIEHEFDHVFVGLFDGEPKLNSGEVAQYQWIDMETLNEWIATSPEDFTIWFREALPMLLEEMSNSLGV</sequence>
<dbReference type="EMBL" id="JBHUPB010000015">
    <property type="protein sequence ID" value="MFD2970143.1"/>
    <property type="molecule type" value="Genomic_DNA"/>
</dbReference>
<protein>
    <recommendedName>
        <fullName evidence="3 10">Isopentenyl-diphosphate delta-isomerase</fullName>
        <ecNumber evidence="3 10">5.3.3.2</ecNumber>
    </recommendedName>
</protein>
<evidence type="ECO:0000256" key="1">
    <source>
        <dbReference type="ARBA" id="ARBA00004826"/>
    </source>
</evidence>
<evidence type="ECO:0000256" key="9">
    <source>
        <dbReference type="ARBA" id="ARBA00023235"/>
    </source>
</evidence>
<evidence type="ECO:0000313" key="12">
    <source>
        <dbReference type="EMBL" id="MFD2970143.1"/>
    </source>
</evidence>
<evidence type="ECO:0000256" key="2">
    <source>
        <dbReference type="ARBA" id="ARBA00007579"/>
    </source>
</evidence>
<dbReference type="NCBIfam" id="NF002995">
    <property type="entry name" value="PRK03759.1"/>
    <property type="match status" value="1"/>
</dbReference>
<keyword evidence="7" id="KW-0464">Manganese</keyword>
<feature type="domain" description="Nudix hydrolase" evidence="11">
    <location>
        <begin position="29"/>
        <end position="161"/>
    </location>
</feature>
<evidence type="ECO:0000256" key="4">
    <source>
        <dbReference type="ARBA" id="ARBA00022490"/>
    </source>
</evidence>
<gene>
    <name evidence="12" type="primary">idi</name>
    <name evidence="12" type="ORF">ACFS7Y_22320</name>
</gene>
<dbReference type="PIRSF" id="PIRSF018427">
    <property type="entry name" value="Isopntndiph_ism"/>
    <property type="match status" value="1"/>
</dbReference>
<reference evidence="13" key="1">
    <citation type="journal article" date="2019" name="Int. J. Syst. Evol. Microbiol.">
        <title>The Global Catalogue of Microorganisms (GCM) 10K type strain sequencing project: providing services to taxonomists for standard genome sequencing and annotation.</title>
        <authorList>
            <consortium name="The Broad Institute Genomics Platform"/>
            <consortium name="The Broad Institute Genome Sequencing Center for Infectious Disease"/>
            <person name="Wu L."/>
            <person name="Ma J."/>
        </authorList>
    </citation>
    <scope>NUCLEOTIDE SEQUENCE [LARGE SCALE GENOMIC DNA]</scope>
    <source>
        <strain evidence="13">KCTC 22814</strain>
    </source>
</reference>
<dbReference type="PANTHER" id="PTHR10885">
    <property type="entry name" value="ISOPENTENYL-DIPHOSPHATE DELTA-ISOMERASE"/>
    <property type="match status" value="1"/>
</dbReference>
<keyword evidence="8" id="KW-0414">Isoprene biosynthesis</keyword>
<name>A0ABW6BN14_9SPHI</name>
<keyword evidence="5" id="KW-0479">Metal-binding</keyword>
<evidence type="ECO:0000256" key="3">
    <source>
        <dbReference type="ARBA" id="ARBA00012057"/>
    </source>
</evidence>
<dbReference type="Gene3D" id="3.90.79.10">
    <property type="entry name" value="Nucleoside Triphosphate Pyrophosphohydrolase"/>
    <property type="match status" value="1"/>
</dbReference>
<dbReference type="EC" id="5.3.3.2" evidence="3 10"/>
<organism evidence="12 13">
    <name type="scientific">Sphingobacterium bambusae</name>
    <dbReference type="NCBI Taxonomy" id="662858"/>
    <lineage>
        <taxon>Bacteria</taxon>
        <taxon>Pseudomonadati</taxon>
        <taxon>Bacteroidota</taxon>
        <taxon>Sphingobacteriia</taxon>
        <taxon>Sphingobacteriales</taxon>
        <taxon>Sphingobacteriaceae</taxon>
        <taxon>Sphingobacterium</taxon>
    </lineage>
</organism>
<evidence type="ECO:0000313" key="13">
    <source>
        <dbReference type="Proteomes" id="UP001597525"/>
    </source>
</evidence>
<accession>A0ABW6BN14</accession>
<dbReference type="PANTHER" id="PTHR10885:SF0">
    <property type="entry name" value="ISOPENTENYL-DIPHOSPHATE DELTA-ISOMERASE"/>
    <property type="match status" value="1"/>
</dbReference>
<dbReference type="NCBIfam" id="TIGR02150">
    <property type="entry name" value="IPP_isom_1"/>
    <property type="match status" value="1"/>
</dbReference>
<dbReference type="InterPro" id="IPR056375">
    <property type="entry name" value="Idi_bact"/>
</dbReference>
<comment type="similarity">
    <text evidence="2">Belongs to the IPP isomerase type 1 family.</text>
</comment>
<dbReference type="GO" id="GO:0004452">
    <property type="term" value="F:isopentenyl-diphosphate delta-isomerase activity"/>
    <property type="evidence" value="ECO:0007669"/>
    <property type="project" value="UniProtKB-EC"/>
</dbReference>
<dbReference type="Pfam" id="PF00293">
    <property type="entry name" value="NUDIX"/>
    <property type="match status" value="1"/>
</dbReference>
<dbReference type="InterPro" id="IPR011876">
    <property type="entry name" value="IsopentenylPP_isomerase_typ1"/>
</dbReference>
<dbReference type="CDD" id="cd02885">
    <property type="entry name" value="NUDIX_IPP_Isomerase"/>
    <property type="match status" value="1"/>
</dbReference>
<dbReference type="InterPro" id="IPR000086">
    <property type="entry name" value="NUDIX_hydrolase_dom"/>
</dbReference>
<evidence type="ECO:0000256" key="10">
    <source>
        <dbReference type="NCBIfam" id="TIGR02150"/>
    </source>
</evidence>
<dbReference type="RefSeq" id="WP_320183624.1">
    <property type="nucleotide sequence ID" value="NZ_CP138332.1"/>
</dbReference>
<dbReference type="SUPFAM" id="SSF55811">
    <property type="entry name" value="Nudix"/>
    <property type="match status" value="1"/>
</dbReference>
<evidence type="ECO:0000259" key="11">
    <source>
        <dbReference type="PROSITE" id="PS51462"/>
    </source>
</evidence>
<keyword evidence="9 12" id="KW-0413">Isomerase</keyword>
<keyword evidence="13" id="KW-1185">Reference proteome</keyword>
<dbReference type="HAMAP" id="MF_00202">
    <property type="entry name" value="Idi"/>
    <property type="match status" value="1"/>
</dbReference>
<comment type="caution">
    <text evidence="12">The sequence shown here is derived from an EMBL/GenBank/DDBJ whole genome shotgun (WGS) entry which is preliminary data.</text>
</comment>
<comment type="pathway">
    <text evidence="1">Isoprenoid biosynthesis; dimethylallyl diphosphate biosynthesis; dimethylallyl diphosphate from isopentenyl diphosphate: step 1/1.</text>
</comment>
<evidence type="ECO:0000256" key="6">
    <source>
        <dbReference type="ARBA" id="ARBA00022842"/>
    </source>
</evidence>
<evidence type="ECO:0000256" key="7">
    <source>
        <dbReference type="ARBA" id="ARBA00023211"/>
    </source>
</evidence>
<dbReference type="InterPro" id="IPR015797">
    <property type="entry name" value="NUDIX_hydrolase-like_dom_sf"/>
</dbReference>
<evidence type="ECO:0000256" key="5">
    <source>
        <dbReference type="ARBA" id="ARBA00022723"/>
    </source>
</evidence>
<dbReference type="PROSITE" id="PS51462">
    <property type="entry name" value="NUDIX"/>
    <property type="match status" value="1"/>
</dbReference>
<evidence type="ECO:0000256" key="8">
    <source>
        <dbReference type="ARBA" id="ARBA00023229"/>
    </source>
</evidence>
<dbReference type="Proteomes" id="UP001597525">
    <property type="component" value="Unassembled WGS sequence"/>
</dbReference>
<proteinExistence type="inferred from homology"/>
<keyword evidence="6" id="KW-0460">Magnesium</keyword>
<keyword evidence="4" id="KW-0963">Cytoplasm</keyword>